<keyword evidence="2 3" id="KW-0067">ATP-binding</keyword>
<gene>
    <name evidence="3" type="primary">recD2</name>
    <name evidence="5" type="ORF">CM240_2265</name>
</gene>
<dbReference type="EMBL" id="HG917868">
    <property type="protein sequence ID" value="CDM69407.1"/>
    <property type="molecule type" value="Genomic_DNA"/>
</dbReference>
<evidence type="ECO:0000259" key="4">
    <source>
        <dbReference type="SMART" id="SM00382"/>
    </source>
</evidence>
<sequence>MVTIEGVIETITFKNDENGYVIGKVKDNSDKLITFVGIVPFATEGLHVKIEGEWTVHPKFGEQLKVSNIEEVLPTSIIGIERYLSSGIITGIGPVTAKKIVEKFGEDTLTILDENIDRLREIEGVGEKKLNTIKNSYEKGRGVRKINIFLQTYGITPTQCAKIYKKYGEESIEIVKENPYKLTEDISGIGFKSADKIARSLGIEASSPFRIKSGIIYVLNNYCALGNSCMPIDLLISQGEEILLVSADDIEKNLMEISLDLKVKIEEIDHKVYVYPLTIYYSELSVTHKLITLSTSDYNKLDIDVDKEIKEFEDENDISLQEIQKEAVKGIFNTGVEVITGGPGTGKTTIINCITTIFEDNGYKVFMAAPTGRAAKRITESTGREAKTIHRLLEMGVSEDEGIGFNRGEEKPLQCDVLIVDEASMIDIILMSSLLKSISIGTRVVIVGDSDQLPSVGPGNVLRDIIDSDVVKVVKLKEIFRQGKESMIVTNAHKINSGEMPILNVKNNDFFFINKNGDSVVLNEILGLIDKRLVKFNTKWNKLKDIQVLTPMKKGNLGSINLNKEIQNVLNPHHPMKKEIEYRNNFFRIGDKVMQTKNNYSIKWERIKGFGDPTGEGVFNGDVGYIKDIDEENNKISVVFDEEKLVKYEEMYFDELELSYAMTIHKSQGSEFPVVILPVFMGNNMLMNRNLLYTAITRAKQLVVIVGNQKSLAFMVSNTKTSERYSTLDFRIKDILKE</sequence>
<comment type="catalytic activity">
    <reaction evidence="3">
        <text>ATP + H2O = ADP + phosphate + H(+)</text>
        <dbReference type="Rhea" id="RHEA:13065"/>
        <dbReference type="ChEBI" id="CHEBI:15377"/>
        <dbReference type="ChEBI" id="CHEBI:15378"/>
        <dbReference type="ChEBI" id="CHEBI:30616"/>
        <dbReference type="ChEBI" id="CHEBI:43474"/>
        <dbReference type="ChEBI" id="CHEBI:456216"/>
        <dbReference type="EC" id="5.6.2.3"/>
    </reaction>
</comment>
<organism evidence="5 6">
    <name type="scientific">Clostridium bornimense</name>
    <dbReference type="NCBI Taxonomy" id="1216932"/>
    <lineage>
        <taxon>Bacteria</taxon>
        <taxon>Bacillati</taxon>
        <taxon>Bacillota</taxon>
        <taxon>Clostridia</taxon>
        <taxon>Eubacteriales</taxon>
        <taxon>Clostridiaceae</taxon>
        <taxon>Clostridium</taxon>
    </lineage>
</organism>
<dbReference type="CDD" id="cd17933">
    <property type="entry name" value="DEXSc_RecD-like"/>
    <property type="match status" value="1"/>
</dbReference>
<dbReference type="Gene3D" id="1.10.150.20">
    <property type="entry name" value="5' to 3' exonuclease, C-terminal subdomain"/>
    <property type="match status" value="1"/>
</dbReference>
<dbReference type="InterPro" id="IPR027417">
    <property type="entry name" value="P-loop_NTPase"/>
</dbReference>
<evidence type="ECO:0000313" key="6">
    <source>
        <dbReference type="Proteomes" id="UP000019426"/>
    </source>
</evidence>
<dbReference type="CDD" id="cd18809">
    <property type="entry name" value="SF1_C_RecD"/>
    <property type="match status" value="1"/>
</dbReference>
<dbReference type="AlphaFoldDB" id="W6S520"/>
<accession>W6S520</accession>
<dbReference type="RefSeq" id="WP_044039185.1">
    <property type="nucleotide sequence ID" value="NZ_HG917868.1"/>
</dbReference>
<dbReference type="SUPFAM" id="SSF47781">
    <property type="entry name" value="RuvA domain 2-like"/>
    <property type="match status" value="1"/>
</dbReference>
<dbReference type="SMART" id="SM00382">
    <property type="entry name" value="AAA"/>
    <property type="match status" value="1"/>
</dbReference>
<dbReference type="EC" id="5.6.2.3" evidence="3"/>
<keyword evidence="6" id="KW-1185">Reference proteome</keyword>
<dbReference type="InterPro" id="IPR010994">
    <property type="entry name" value="RuvA_2-like"/>
</dbReference>
<dbReference type="OrthoDB" id="9803432at2"/>
<dbReference type="InterPro" id="IPR055446">
    <property type="entry name" value="RecD2_N_OB"/>
</dbReference>
<dbReference type="SUPFAM" id="SSF52540">
    <property type="entry name" value="P-loop containing nucleoside triphosphate hydrolases"/>
    <property type="match status" value="1"/>
</dbReference>
<dbReference type="InterPro" id="IPR050534">
    <property type="entry name" value="Coronavir_polyprotein_1ab"/>
</dbReference>
<dbReference type="Pfam" id="PF13538">
    <property type="entry name" value="UvrD_C_2"/>
    <property type="match status" value="1"/>
</dbReference>
<dbReference type="GO" id="GO:0009338">
    <property type="term" value="C:exodeoxyribonuclease V complex"/>
    <property type="evidence" value="ECO:0007669"/>
    <property type="project" value="TreeGrafter"/>
</dbReference>
<dbReference type="InterPro" id="IPR027785">
    <property type="entry name" value="UvrD-like_helicase_C"/>
</dbReference>
<comment type="function">
    <text evidence="3">DNA-dependent ATPase and ATP-dependent 5'-3' DNA helicase. Has no activity on blunt DNA or DNA with 3'-overhangs, requires at least 10 bases of 5'-ssDNA for helicase activity.</text>
</comment>
<dbReference type="HOGENOM" id="CLU_007524_0_2_9"/>
<dbReference type="Proteomes" id="UP000019426">
    <property type="component" value="Chromosome M2/40_rep1"/>
</dbReference>
<protein>
    <recommendedName>
        <fullName evidence="3">ATP-dependent RecD2 DNA helicase</fullName>
        <ecNumber evidence="3">5.6.2.3</ecNumber>
    </recommendedName>
    <alternativeName>
        <fullName evidence="3">DNA 5'-3' helicase subunit RecD2</fullName>
    </alternativeName>
</protein>
<feature type="binding site" evidence="3">
    <location>
        <begin position="344"/>
        <end position="348"/>
    </location>
    <ligand>
        <name>ATP</name>
        <dbReference type="ChEBI" id="CHEBI:30616"/>
    </ligand>
</feature>
<dbReference type="Pfam" id="PF23139">
    <property type="entry name" value="OB_YrrC"/>
    <property type="match status" value="1"/>
</dbReference>
<dbReference type="GO" id="GO:0006310">
    <property type="term" value="P:DNA recombination"/>
    <property type="evidence" value="ECO:0007669"/>
    <property type="project" value="InterPro"/>
</dbReference>
<dbReference type="PANTHER" id="PTHR43788:SF6">
    <property type="entry name" value="DNA HELICASE B"/>
    <property type="match status" value="1"/>
</dbReference>
<dbReference type="GO" id="GO:0005524">
    <property type="term" value="F:ATP binding"/>
    <property type="evidence" value="ECO:0007669"/>
    <property type="project" value="UniProtKB-UniRule"/>
</dbReference>
<dbReference type="GO" id="GO:0043139">
    <property type="term" value="F:5'-3' DNA helicase activity"/>
    <property type="evidence" value="ECO:0007669"/>
    <property type="project" value="UniProtKB-UniRule"/>
</dbReference>
<dbReference type="eggNOG" id="COG0507">
    <property type="taxonomic scope" value="Bacteria"/>
</dbReference>
<dbReference type="InterPro" id="IPR029493">
    <property type="entry name" value="RecD2-like_HHH"/>
</dbReference>
<comment type="similarity">
    <text evidence="3">Belongs to the RecD family. RecD2 subfamily.</text>
</comment>
<evidence type="ECO:0000256" key="3">
    <source>
        <dbReference type="HAMAP-Rule" id="MF_01488"/>
    </source>
</evidence>
<dbReference type="Pfam" id="PF18335">
    <property type="entry name" value="SH3_13"/>
    <property type="match status" value="1"/>
</dbReference>
<dbReference type="Gene3D" id="1.10.10.2220">
    <property type="match status" value="1"/>
</dbReference>
<dbReference type="InterPro" id="IPR006345">
    <property type="entry name" value="RecD2"/>
</dbReference>
<name>W6S520_9CLOT</name>
<dbReference type="InterPro" id="IPR003593">
    <property type="entry name" value="AAA+_ATPase"/>
</dbReference>
<dbReference type="Gene3D" id="3.40.50.300">
    <property type="entry name" value="P-loop containing nucleotide triphosphate hydrolases"/>
    <property type="match status" value="2"/>
</dbReference>
<dbReference type="GO" id="GO:0016887">
    <property type="term" value="F:ATP hydrolysis activity"/>
    <property type="evidence" value="ECO:0007669"/>
    <property type="project" value="RHEA"/>
</dbReference>
<keyword evidence="3 5" id="KW-0378">Hydrolase</keyword>
<proteinExistence type="inferred from homology"/>
<evidence type="ECO:0000313" key="5">
    <source>
        <dbReference type="EMBL" id="CDM69407.1"/>
    </source>
</evidence>
<dbReference type="Pfam" id="PF13604">
    <property type="entry name" value="AAA_30"/>
    <property type="match status" value="1"/>
</dbReference>
<dbReference type="Pfam" id="PF14490">
    <property type="entry name" value="HHH_RecD2"/>
    <property type="match status" value="1"/>
</dbReference>
<dbReference type="GO" id="GO:0003677">
    <property type="term" value="F:DNA binding"/>
    <property type="evidence" value="ECO:0007669"/>
    <property type="project" value="UniProtKB-UniRule"/>
</dbReference>
<dbReference type="HAMAP" id="MF_01488">
    <property type="entry name" value="RecD2"/>
    <property type="match status" value="1"/>
</dbReference>
<dbReference type="Gene3D" id="2.30.30.940">
    <property type="match status" value="1"/>
</dbReference>
<dbReference type="NCBIfam" id="TIGR01448">
    <property type="entry name" value="recD_rel"/>
    <property type="match status" value="1"/>
</dbReference>
<reference evidence="5 6" key="1">
    <citation type="submission" date="2013-11" db="EMBL/GenBank/DDBJ databases">
        <title>Complete genome sequence of Clostridum sp. M2/40.</title>
        <authorList>
            <person name="Wibberg D."/>
            <person name="Puehler A."/>
            <person name="Schlueter A."/>
        </authorList>
    </citation>
    <scope>NUCLEOTIDE SEQUENCE [LARGE SCALE GENOMIC DNA]</scope>
    <source>
        <strain evidence="6">M2/40</strain>
    </source>
</reference>
<evidence type="ECO:0000256" key="2">
    <source>
        <dbReference type="ARBA" id="ARBA00022840"/>
    </source>
</evidence>
<keyword evidence="3 5" id="KW-0347">Helicase</keyword>
<dbReference type="Pfam" id="PF14520">
    <property type="entry name" value="HHH_5"/>
    <property type="match status" value="1"/>
</dbReference>
<dbReference type="STRING" id="1216932.CM240_2265"/>
<dbReference type="InterPro" id="IPR041451">
    <property type="entry name" value="RecD2_SH13"/>
</dbReference>
<dbReference type="PATRIC" id="fig|1216932.3.peg.2248"/>
<feature type="domain" description="AAA+ ATPase" evidence="4">
    <location>
        <begin position="333"/>
        <end position="451"/>
    </location>
</feature>
<keyword evidence="1 3" id="KW-0547">Nucleotide-binding</keyword>
<dbReference type="KEGG" id="clt:CM240_2265"/>
<dbReference type="PANTHER" id="PTHR43788">
    <property type="entry name" value="DNA2/NAM7 HELICASE FAMILY MEMBER"/>
    <property type="match status" value="1"/>
</dbReference>
<dbReference type="GO" id="GO:0017116">
    <property type="term" value="F:single-stranded DNA helicase activity"/>
    <property type="evidence" value="ECO:0007669"/>
    <property type="project" value="TreeGrafter"/>
</dbReference>
<keyword evidence="3" id="KW-0413">Isomerase</keyword>
<evidence type="ECO:0000256" key="1">
    <source>
        <dbReference type="ARBA" id="ARBA00022741"/>
    </source>
</evidence>
<keyword evidence="3" id="KW-0238">DNA-binding</keyword>